<dbReference type="RefSeq" id="WP_348737079.1">
    <property type="nucleotide sequence ID" value="NZ_CAXJRC010000005.1"/>
</dbReference>
<evidence type="ECO:0000259" key="7">
    <source>
        <dbReference type="PROSITE" id="PS50110"/>
    </source>
</evidence>
<comment type="caution">
    <text evidence="8">The sequence shown here is derived from an EMBL/GenBank/DDBJ whole genome shotgun (WGS) entry which is preliminary data.</text>
</comment>
<sequence>MNVHIADNHEIIIQGISKILKQYKIPVVGTSNNGVETLQWLKYHTCDVLILDVSMPLCNGIDVLKKLYKENSKQKVLMLSAYDDLCIVKQSIRFGAQGYVLKTDLPIHIINGLREVQAGNTYYSESILDAIIQAQEELKKEQKLRASLSKRERGILELITNEKTNKEISHTLNVSLSTIRTYTMRMREKLDVKSNIGLVKLFLNSKK</sequence>
<dbReference type="PANTHER" id="PTHR43214:SF41">
    <property type="entry name" value="NITRATE_NITRITE RESPONSE REGULATOR PROTEIN NARP"/>
    <property type="match status" value="1"/>
</dbReference>
<dbReference type="InterPro" id="IPR058245">
    <property type="entry name" value="NreC/VraR/RcsB-like_REC"/>
</dbReference>
<reference evidence="8 9" key="1">
    <citation type="submission" date="2024-05" db="EMBL/GenBank/DDBJ databases">
        <authorList>
            <person name="Duchaud E."/>
        </authorList>
    </citation>
    <scope>NUCLEOTIDE SEQUENCE [LARGE SCALE GENOMIC DNA]</scope>
    <source>
        <strain evidence="8">Ena-SAMPLE-TAB-13-05-2024-13:56:06:370-140305</strain>
    </source>
</reference>
<keyword evidence="2" id="KW-0805">Transcription regulation</keyword>
<keyword evidence="4" id="KW-0804">Transcription</keyword>
<keyword evidence="1 5" id="KW-0597">Phosphoprotein</keyword>
<proteinExistence type="predicted"/>
<evidence type="ECO:0000256" key="2">
    <source>
        <dbReference type="ARBA" id="ARBA00023015"/>
    </source>
</evidence>
<evidence type="ECO:0000313" key="8">
    <source>
        <dbReference type="EMBL" id="CAL2105236.1"/>
    </source>
</evidence>
<dbReference type="SUPFAM" id="SSF46894">
    <property type="entry name" value="C-terminal effector domain of the bipartite response regulators"/>
    <property type="match status" value="1"/>
</dbReference>
<dbReference type="SUPFAM" id="SSF52172">
    <property type="entry name" value="CheY-like"/>
    <property type="match status" value="1"/>
</dbReference>
<dbReference type="PROSITE" id="PS50110">
    <property type="entry name" value="RESPONSE_REGULATORY"/>
    <property type="match status" value="1"/>
</dbReference>
<dbReference type="InterPro" id="IPR039420">
    <property type="entry name" value="WalR-like"/>
</dbReference>
<evidence type="ECO:0000256" key="3">
    <source>
        <dbReference type="ARBA" id="ARBA00023125"/>
    </source>
</evidence>
<gene>
    <name evidence="8" type="ORF">T190115A13A_140003</name>
</gene>
<dbReference type="InterPro" id="IPR011006">
    <property type="entry name" value="CheY-like_superfamily"/>
</dbReference>
<evidence type="ECO:0000313" key="9">
    <source>
        <dbReference type="Proteomes" id="UP001497602"/>
    </source>
</evidence>
<evidence type="ECO:0000259" key="6">
    <source>
        <dbReference type="PROSITE" id="PS50043"/>
    </source>
</evidence>
<feature type="domain" description="Response regulatory" evidence="7">
    <location>
        <begin position="2"/>
        <end position="117"/>
    </location>
</feature>
<dbReference type="Proteomes" id="UP001497602">
    <property type="component" value="Unassembled WGS sequence"/>
</dbReference>
<protein>
    <submittedName>
        <fullName evidence="8">Response regulator UvrY</fullName>
    </submittedName>
</protein>
<dbReference type="InterPro" id="IPR016032">
    <property type="entry name" value="Sig_transdc_resp-reg_C-effctor"/>
</dbReference>
<feature type="domain" description="HTH luxR-type" evidence="6">
    <location>
        <begin position="141"/>
        <end position="206"/>
    </location>
</feature>
<evidence type="ECO:0000256" key="1">
    <source>
        <dbReference type="ARBA" id="ARBA00022553"/>
    </source>
</evidence>
<dbReference type="EMBL" id="CAXJRC010000005">
    <property type="protein sequence ID" value="CAL2105236.1"/>
    <property type="molecule type" value="Genomic_DNA"/>
</dbReference>
<dbReference type="InterPro" id="IPR000792">
    <property type="entry name" value="Tscrpt_reg_LuxR_C"/>
</dbReference>
<evidence type="ECO:0000256" key="4">
    <source>
        <dbReference type="ARBA" id="ARBA00023163"/>
    </source>
</evidence>
<dbReference type="SMART" id="SM00448">
    <property type="entry name" value="REC"/>
    <property type="match status" value="1"/>
</dbReference>
<dbReference type="PANTHER" id="PTHR43214">
    <property type="entry name" value="TWO-COMPONENT RESPONSE REGULATOR"/>
    <property type="match status" value="1"/>
</dbReference>
<dbReference type="CDD" id="cd17535">
    <property type="entry name" value="REC_NarL-like"/>
    <property type="match status" value="1"/>
</dbReference>
<dbReference type="CDD" id="cd06170">
    <property type="entry name" value="LuxR_C_like"/>
    <property type="match status" value="1"/>
</dbReference>
<name>A0ABM9PI05_9FLAO</name>
<dbReference type="PRINTS" id="PR00038">
    <property type="entry name" value="HTHLUXR"/>
</dbReference>
<organism evidence="8 9">
    <name type="scientific">Tenacibaculum vairaonense</name>
    <dbReference type="NCBI Taxonomy" id="3137860"/>
    <lineage>
        <taxon>Bacteria</taxon>
        <taxon>Pseudomonadati</taxon>
        <taxon>Bacteroidota</taxon>
        <taxon>Flavobacteriia</taxon>
        <taxon>Flavobacteriales</taxon>
        <taxon>Flavobacteriaceae</taxon>
        <taxon>Tenacibaculum</taxon>
    </lineage>
</organism>
<accession>A0ABM9PI05</accession>
<feature type="modified residue" description="4-aspartylphosphate" evidence="5">
    <location>
        <position position="52"/>
    </location>
</feature>
<dbReference type="SMART" id="SM00421">
    <property type="entry name" value="HTH_LUXR"/>
    <property type="match status" value="1"/>
</dbReference>
<dbReference type="Gene3D" id="3.40.50.2300">
    <property type="match status" value="1"/>
</dbReference>
<keyword evidence="3" id="KW-0238">DNA-binding</keyword>
<dbReference type="PROSITE" id="PS50043">
    <property type="entry name" value="HTH_LUXR_2"/>
    <property type="match status" value="1"/>
</dbReference>
<keyword evidence="9" id="KW-1185">Reference proteome</keyword>
<dbReference type="InterPro" id="IPR001789">
    <property type="entry name" value="Sig_transdc_resp-reg_receiver"/>
</dbReference>
<evidence type="ECO:0000256" key="5">
    <source>
        <dbReference type="PROSITE-ProRule" id="PRU00169"/>
    </source>
</evidence>
<dbReference type="Pfam" id="PF00072">
    <property type="entry name" value="Response_reg"/>
    <property type="match status" value="1"/>
</dbReference>
<dbReference type="Pfam" id="PF00196">
    <property type="entry name" value="GerE"/>
    <property type="match status" value="1"/>
</dbReference>